<accession>A0ABT4X8R4</accession>
<sequence>MDRLQEIKYKYMYWEYDFNLNKEDINWLIEQAEKVERYEKVKH</sequence>
<comment type="caution">
    <text evidence="1">The sequence shown here is derived from an EMBL/GenBank/DDBJ whole genome shotgun (WGS) entry which is preliminary data.</text>
</comment>
<name>A0ABT4X8R4_9BACI</name>
<reference evidence="1 2" key="1">
    <citation type="submission" date="2023-01" db="EMBL/GenBank/DDBJ databases">
        <title>Bacillus changyiensis sp. nov., isolated from a coastal deposit.</title>
        <authorList>
            <person name="Xiao G."/>
            <person name="Lai Q."/>
            <person name="Hu Z."/>
            <person name="Shao Z."/>
        </authorList>
    </citation>
    <scope>NUCLEOTIDE SEQUENCE [LARGE SCALE GENOMIC DNA]</scope>
    <source>
        <strain evidence="1 2">CLL-7-23</strain>
    </source>
</reference>
<keyword evidence="2" id="KW-1185">Reference proteome</keyword>
<evidence type="ECO:0000313" key="1">
    <source>
        <dbReference type="EMBL" id="MDA7028628.1"/>
    </source>
</evidence>
<proteinExistence type="predicted"/>
<gene>
    <name evidence="1" type="ORF">PJ311_19025</name>
</gene>
<protein>
    <submittedName>
        <fullName evidence="1">Uncharacterized protein</fullName>
    </submittedName>
</protein>
<dbReference type="Proteomes" id="UP001211894">
    <property type="component" value="Unassembled WGS sequence"/>
</dbReference>
<organism evidence="1 2">
    <name type="scientific">Bacillus changyiensis</name>
    <dbReference type="NCBI Taxonomy" id="3004103"/>
    <lineage>
        <taxon>Bacteria</taxon>
        <taxon>Bacillati</taxon>
        <taxon>Bacillota</taxon>
        <taxon>Bacilli</taxon>
        <taxon>Bacillales</taxon>
        <taxon>Bacillaceae</taxon>
        <taxon>Bacillus</taxon>
    </lineage>
</organism>
<dbReference type="RefSeq" id="WP_270802196.1">
    <property type="nucleotide sequence ID" value="NZ_JAQFWW010000004.1"/>
</dbReference>
<dbReference type="EMBL" id="JAQKAB010000025">
    <property type="protein sequence ID" value="MDA7028628.1"/>
    <property type="molecule type" value="Genomic_DNA"/>
</dbReference>
<evidence type="ECO:0000313" key="2">
    <source>
        <dbReference type="Proteomes" id="UP001211894"/>
    </source>
</evidence>